<proteinExistence type="predicted"/>
<organism evidence="1">
    <name type="scientific">marine sediment metagenome</name>
    <dbReference type="NCBI Taxonomy" id="412755"/>
    <lineage>
        <taxon>unclassified sequences</taxon>
        <taxon>metagenomes</taxon>
        <taxon>ecological metagenomes</taxon>
    </lineage>
</organism>
<dbReference type="AlphaFoldDB" id="A0A0F9SS99"/>
<reference evidence="1" key="1">
    <citation type="journal article" date="2015" name="Nature">
        <title>Complex archaea that bridge the gap between prokaryotes and eukaryotes.</title>
        <authorList>
            <person name="Spang A."/>
            <person name="Saw J.H."/>
            <person name="Jorgensen S.L."/>
            <person name="Zaremba-Niedzwiedzka K."/>
            <person name="Martijn J."/>
            <person name="Lind A.E."/>
            <person name="van Eijk R."/>
            <person name="Schleper C."/>
            <person name="Guy L."/>
            <person name="Ettema T.J."/>
        </authorList>
    </citation>
    <scope>NUCLEOTIDE SEQUENCE</scope>
</reference>
<dbReference type="EMBL" id="LAZR01002278">
    <property type="protein sequence ID" value="KKN32078.1"/>
    <property type="molecule type" value="Genomic_DNA"/>
</dbReference>
<name>A0A0F9SS99_9ZZZZ</name>
<protein>
    <submittedName>
        <fullName evidence="1">Uncharacterized protein</fullName>
    </submittedName>
</protein>
<sequence>MCAVFVDLCPTCKKEEIVLKWAGHNCVQCTHINVYVLGCPKVGSTVHVYPQKSSVPHAYIVCHIKAEQKFRNKTHICVAYVGPLEPASHDYMESISS</sequence>
<evidence type="ECO:0000313" key="1">
    <source>
        <dbReference type="EMBL" id="KKN32078.1"/>
    </source>
</evidence>
<comment type="caution">
    <text evidence="1">The sequence shown here is derived from an EMBL/GenBank/DDBJ whole genome shotgun (WGS) entry which is preliminary data.</text>
</comment>
<gene>
    <name evidence="1" type="ORF">LCGC14_0817330</name>
</gene>
<accession>A0A0F9SS99</accession>